<dbReference type="RefSeq" id="WP_061610027.1">
    <property type="nucleotide sequence ID" value="NZ_JEMA01000678.1"/>
</dbReference>
<dbReference type="EMBL" id="JEMA01000678">
    <property type="protein sequence ID" value="KYF67171.1"/>
    <property type="molecule type" value="Genomic_DNA"/>
</dbReference>
<dbReference type="Proteomes" id="UP000075260">
    <property type="component" value="Unassembled WGS sequence"/>
</dbReference>
<gene>
    <name evidence="1" type="ORF">BE15_30230</name>
</gene>
<proteinExistence type="predicted"/>
<accession>A0A150QGV5</accession>
<sequence length="141" mass="15570">MRIVFESSTLHQSKMGSVTGVVYFDFSPEQRFPVVGWNDFVVVVAGWWLAALNQITRTEGEIVLRFMDGPYWITVVPQEGSKLLLRCTEDRRGAGVVQSMTVDLGEFVREVTGFSRAVSLACAAAGIESADLENLRGLLPN</sequence>
<dbReference type="OrthoDB" id="3391248at2"/>
<evidence type="ECO:0000313" key="1">
    <source>
        <dbReference type="EMBL" id="KYF67171.1"/>
    </source>
</evidence>
<dbReference type="AlphaFoldDB" id="A0A150QGV5"/>
<reference evidence="1 2" key="1">
    <citation type="submission" date="2014-02" db="EMBL/GenBank/DDBJ databases">
        <title>The small core and large imbalanced accessory genome model reveals a collaborative survival strategy of Sorangium cellulosum strains in nature.</title>
        <authorList>
            <person name="Han K."/>
            <person name="Peng R."/>
            <person name="Blom J."/>
            <person name="Li Y.-Z."/>
        </authorList>
    </citation>
    <scope>NUCLEOTIDE SEQUENCE [LARGE SCALE GENOMIC DNA]</scope>
    <source>
        <strain evidence="1 2">So0008-312</strain>
    </source>
</reference>
<evidence type="ECO:0000313" key="2">
    <source>
        <dbReference type="Proteomes" id="UP000075260"/>
    </source>
</evidence>
<comment type="caution">
    <text evidence="1">The sequence shown here is derived from an EMBL/GenBank/DDBJ whole genome shotgun (WGS) entry which is preliminary data.</text>
</comment>
<name>A0A150QGV5_SORCE</name>
<protein>
    <submittedName>
        <fullName evidence="1">Uncharacterized protein</fullName>
    </submittedName>
</protein>
<organism evidence="1 2">
    <name type="scientific">Sorangium cellulosum</name>
    <name type="common">Polyangium cellulosum</name>
    <dbReference type="NCBI Taxonomy" id="56"/>
    <lineage>
        <taxon>Bacteria</taxon>
        <taxon>Pseudomonadati</taxon>
        <taxon>Myxococcota</taxon>
        <taxon>Polyangia</taxon>
        <taxon>Polyangiales</taxon>
        <taxon>Polyangiaceae</taxon>
        <taxon>Sorangium</taxon>
    </lineage>
</organism>